<keyword evidence="4 5" id="KW-0472">Membrane</keyword>
<evidence type="ECO:0000313" key="7">
    <source>
        <dbReference type="EMBL" id="KAK5629683.1"/>
    </source>
</evidence>
<evidence type="ECO:0000256" key="5">
    <source>
        <dbReference type="SAM" id="Phobius"/>
    </source>
</evidence>
<evidence type="ECO:0000256" key="3">
    <source>
        <dbReference type="ARBA" id="ARBA00022989"/>
    </source>
</evidence>
<name>A0AAN7UHU3_9PEZI</name>
<proteinExistence type="predicted"/>
<feature type="transmembrane region" description="Helical" evidence="5">
    <location>
        <begin position="90"/>
        <end position="111"/>
    </location>
</feature>
<comment type="subcellular location">
    <subcellularLocation>
        <location evidence="1">Membrane</location>
    </subcellularLocation>
</comment>
<sequence length="435" mass="48552">MAKYVGGQPQNLLFAIHACLIHHAPYSFLLVFRLLYIVIDSIHSISPTHPIPSPSPAAMATNLTAASGLPPLPAYTLREAPDVISWFPDFYLSAIAPVLAYWVVSGIFHFIDVYDLFPQYRLHTPAEITQRNRATRFEVFRDVIIQQIIQIGMAVVLGYTDPPQMTGYEDYDVAVWATRIRLAQRAVPSILGLLGINAATISKNMALSHPLLAGALAGGYYPSLSTSLDAADGALVPTFAAWELIVAKAIYYAVIPGFQLMAAVSVLDTWQYFLHRGMHMNKWLYIVNTALAKFHSRHHRLYVPYAYGALYNHPFEGFLLDTLGAGLAYKVAGMSVKQGIFFFICSTVKTVDDHCGYALPWDPLQHLTGNNATYHDIHHQSWGIKTNFSQPFFTFWDRILGTIWKGDTSLKYERSRINAANNLEAVAKKRSAKAQ</sequence>
<accession>A0AAN7UHU3</accession>
<dbReference type="Pfam" id="PF04116">
    <property type="entry name" value="FA_hydroxylase"/>
    <property type="match status" value="1"/>
</dbReference>
<evidence type="ECO:0000256" key="2">
    <source>
        <dbReference type="ARBA" id="ARBA00022692"/>
    </source>
</evidence>
<dbReference type="InterPro" id="IPR050307">
    <property type="entry name" value="Sterol_Desaturase_Related"/>
</dbReference>
<protein>
    <recommendedName>
        <fullName evidence="6">Fatty acid hydroxylase domain-containing protein</fullName>
    </recommendedName>
</protein>
<evidence type="ECO:0000256" key="4">
    <source>
        <dbReference type="ARBA" id="ARBA00023136"/>
    </source>
</evidence>
<feature type="transmembrane region" description="Helical" evidence="5">
    <location>
        <begin position="12"/>
        <end position="39"/>
    </location>
</feature>
<organism evidence="7 8">
    <name type="scientific">Xylaria bambusicola</name>
    <dbReference type="NCBI Taxonomy" id="326684"/>
    <lineage>
        <taxon>Eukaryota</taxon>
        <taxon>Fungi</taxon>
        <taxon>Dikarya</taxon>
        <taxon>Ascomycota</taxon>
        <taxon>Pezizomycotina</taxon>
        <taxon>Sordariomycetes</taxon>
        <taxon>Xylariomycetidae</taxon>
        <taxon>Xylariales</taxon>
        <taxon>Xylariaceae</taxon>
        <taxon>Xylaria</taxon>
    </lineage>
</organism>
<dbReference type="GO" id="GO:0005506">
    <property type="term" value="F:iron ion binding"/>
    <property type="evidence" value="ECO:0007669"/>
    <property type="project" value="InterPro"/>
</dbReference>
<dbReference type="GO" id="GO:0016020">
    <property type="term" value="C:membrane"/>
    <property type="evidence" value="ECO:0007669"/>
    <property type="project" value="UniProtKB-SubCell"/>
</dbReference>
<evidence type="ECO:0000313" key="8">
    <source>
        <dbReference type="Proteomes" id="UP001305414"/>
    </source>
</evidence>
<evidence type="ECO:0000259" key="6">
    <source>
        <dbReference type="Pfam" id="PF04116"/>
    </source>
</evidence>
<feature type="transmembrane region" description="Helical" evidence="5">
    <location>
        <begin position="249"/>
        <end position="274"/>
    </location>
</feature>
<dbReference type="PANTHER" id="PTHR11863">
    <property type="entry name" value="STEROL DESATURASE"/>
    <property type="match status" value="1"/>
</dbReference>
<reference evidence="7 8" key="1">
    <citation type="submission" date="2023-10" db="EMBL/GenBank/DDBJ databases">
        <title>Draft genome sequence of Xylaria bambusicola isolate GMP-LS, the root and basal stem rot pathogen of sugarcane in Indonesia.</title>
        <authorList>
            <person name="Selvaraj P."/>
            <person name="Muralishankar V."/>
            <person name="Muruganantham S."/>
            <person name="Sp S."/>
            <person name="Haryani S."/>
            <person name="Lau K.J.X."/>
            <person name="Naqvi N.I."/>
        </authorList>
    </citation>
    <scope>NUCLEOTIDE SEQUENCE [LARGE SCALE GENOMIC DNA]</scope>
    <source>
        <strain evidence="7">GMP-LS</strain>
    </source>
</reference>
<evidence type="ECO:0000256" key="1">
    <source>
        <dbReference type="ARBA" id="ARBA00004370"/>
    </source>
</evidence>
<comment type="caution">
    <text evidence="7">The sequence shown here is derived from an EMBL/GenBank/DDBJ whole genome shotgun (WGS) entry which is preliminary data.</text>
</comment>
<dbReference type="EMBL" id="JAWHQM010000012">
    <property type="protein sequence ID" value="KAK5629683.1"/>
    <property type="molecule type" value="Genomic_DNA"/>
</dbReference>
<dbReference type="AlphaFoldDB" id="A0AAN7UHU3"/>
<dbReference type="GO" id="GO:0016491">
    <property type="term" value="F:oxidoreductase activity"/>
    <property type="evidence" value="ECO:0007669"/>
    <property type="project" value="InterPro"/>
</dbReference>
<feature type="domain" description="Fatty acid hydroxylase" evidence="6">
    <location>
        <begin position="261"/>
        <end position="402"/>
    </location>
</feature>
<keyword evidence="3 5" id="KW-1133">Transmembrane helix</keyword>
<keyword evidence="2 5" id="KW-0812">Transmembrane</keyword>
<dbReference type="Proteomes" id="UP001305414">
    <property type="component" value="Unassembled WGS sequence"/>
</dbReference>
<dbReference type="GO" id="GO:0008610">
    <property type="term" value="P:lipid biosynthetic process"/>
    <property type="evidence" value="ECO:0007669"/>
    <property type="project" value="InterPro"/>
</dbReference>
<dbReference type="InterPro" id="IPR006694">
    <property type="entry name" value="Fatty_acid_hydroxylase"/>
</dbReference>
<keyword evidence="8" id="KW-1185">Reference proteome</keyword>
<gene>
    <name evidence="7" type="ORF">RRF57_005398</name>
</gene>